<keyword evidence="2" id="KW-1185">Reference proteome</keyword>
<name>A0A3M2LAY4_9ACTN</name>
<dbReference type="AlphaFoldDB" id="A0A3M2LAY4"/>
<organism evidence="1 2">
    <name type="scientific">Streptomyces triticirhizae</name>
    <dbReference type="NCBI Taxonomy" id="2483353"/>
    <lineage>
        <taxon>Bacteria</taxon>
        <taxon>Bacillati</taxon>
        <taxon>Actinomycetota</taxon>
        <taxon>Actinomycetes</taxon>
        <taxon>Kitasatosporales</taxon>
        <taxon>Streptomycetaceae</taxon>
        <taxon>Streptomyces</taxon>
    </lineage>
</organism>
<protein>
    <submittedName>
        <fullName evidence="1">Uncharacterized protein</fullName>
    </submittedName>
</protein>
<evidence type="ECO:0000313" key="2">
    <source>
        <dbReference type="Proteomes" id="UP000278673"/>
    </source>
</evidence>
<comment type="caution">
    <text evidence="1">The sequence shown here is derived from an EMBL/GenBank/DDBJ whole genome shotgun (WGS) entry which is preliminary data.</text>
</comment>
<reference evidence="1 2" key="1">
    <citation type="submission" date="2018-10" db="EMBL/GenBank/DDBJ databases">
        <title>Isolation, diversity and antifungal activity of actinobacteria from wheat.</title>
        <authorList>
            <person name="Han C."/>
        </authorList>
    </citation>
    <scope>NUCLEOTIDE SEQUENCE [LARGE SCALE GENOMIC DNA]</scope>
    <source>
        <strain evidence="1 2">NEAU-YY642</strain>
    </source>
</reference>
<gene>
    <name evidence="1" type="ORF">EBN88_24725</name>
</gene>
<proteinExistence type="predicted"/>
<sequence length="99" mass="11229">MAKRFVTKDGHRVGVGDRVWSANHLPWVIRRIAPMSGMPAGSPLWAFMDRDPSFPAQPDLDDTLFMAEEDFPTYLYRSHPSDGTCAWAGCRHRPWGAVR</sequence>
<dbReference type="Proteomes" id="UP000278673">
    <property type="component" value="Unassembled WGS sequence"/>
</dbReference>
<accession>A0A3M2LAY4</accession>
<evidence type="ECO:0000313" key="1">
    <source>
        <dbReference type="EMBL" id="RMI33105.1"/>
    </source>
</evidence>
<dbReference type="RefSeq" id="WP_122399272.1">
    <property type="nucleotide sequence ID" value="NZ_RFFJ01000193.1"/>
</dbReference>
<dbReference type="EMBL" id="RFFJ01000193">
    <property type="protein sequence ID" value="RMI33105.1"/>
    <property type="molecule type" value="Genomic_DNA"/>
</dbReference>